<dbReference type="OrthoDB" id="421951at2759"/>
<reference evidence="7" key="1">
    <citation type="submission" date="2025-08" db="UniProtKB">
        <authorList>
            <consortium name="Ensembl"/>
        </authorList>
    </citation>
    <scope>IDENTIFICATION</scope>
</reference>
<dbReference type="GO" id="GO:0004623">
    <property type="term" value="F:phospholipase A2 activity"/>
    <property type="evidence" value="ECO:0007669"/>
    <property type="project" value="Ensembl"/>
</dbReference>
<dbReference type="RefSeq" id="XP_003920315.2">
    <property type="nucleotide sequence ID" value="XM_003920266.2"/>
</dbReference>
<gene>
    <name evidence="7" type="primary">PLAAT4</name>
</gene>
<keyword evidence="3" id="KW-0378">Hydrolase</keyword>
<keyword evidence="5" id="KW-0472">Membrane</keyword>
<dbReference type="InterPro" id="IPR051496">
    <property type="entry name" value="H-rev107_PLA/AT"/>
</dbReference>
<dbReference type="Pfam" id="PF04970">
    <property type="entry name" value="LRAT"/>
    <property type="match status" value="1"/>
</dbReference>
<evidence type="ECO:0000313" key="7">
    <source>
        <dbReference type="Ensembl" id="ENSSBOP00000011425.1"/>
    </source>
</evidence>
<dbReference type="GeneID" id="101044976"/>
<dbReference type="Gene3D" id="3.90.1720.10">
    <property type="entry name" value="endopeptidase domain like (from Nostoc punctiforme)"/>
    <property type="match status" value="1"/>
</dbReference>
<dbReference type="GeneTree" id="ENSGT00940000162878"/>
<dbReference type="Proteomes" id="UP000233220">
    <property type="component" value="Unplaced"/>
</dbReference>
<keyword evidence="8" id="KW-1185">Reference proteome</keyword>
<evidence type="ECO:0000256" key="1">
    <source>
        <dbReference type="ARBA" id="ARBA00007824"/>
    </source>
</evidence>
<evidence type="ECO:0000256" key="2">
    <source>
        <dbReference type="ARBA" id="ARBA00022679"/>
    </source>
</evidence>
<dbReference type="GO" id="GO:0070292">
    <property type="term" value="P:N-acylphosphatidylethanolamine metabolic process"/>
    <property type="evidence" value="ECO:0007669"/>
    <property type="project" value="Ensembl"/>
</dbReference>
<keyword evidence="4" id="KW-0443">Lipid metabolism</keyword>
<keyword evidence="2" id="KW-0808">Transferase</keyword>
<keyword evidence="5" id="KW-0812">Transmembrane</keyword>
<accession>A0A2K6SVL6</accession>
<feature type="domain" description="LRAT" evidence="6">
    <location>
        <begin position="13"/>
        <end position="127"/>
    </location>
</feature>
<dbReference type="GO" id="GO:0008970">
    <property type="term" value="F:phospholipase A1 activity"/>
    <property type="evidence" value="ECO:0007669"/>
    <property type="project" value="Ensembl"/>
</dbReference>
<comment type="similarity">
    <text evidence="1">Belongs to the H-rev107 family.</text>
</comment>
<reference evidence="7" key="2">
    <citation type="submission" date="2025-09" db="UniProtKB">
        <authorList>
            <consortium name="Ensembl"/>
        </authorList>
    </citation>
    <scope>IDENTIFICATION</scope>
</reference>
<dbReference type="GO" id="GO:0016410">
    <property type="term" value="F:N-acyltransferase activity"/>
    <property type="evidence" value="ECO:0007669"/>
    <property type="project" value="Ensembl"/>
</dbReference>
<dbReference type="Ensembl" id="ENSSBOT00000028208.1">
    <property type="protein sequence ID" value="ENSSBOP00000011425.1"/>
    <property type="gene ID" value="ENSSBOG00000022541.1"/>
</dbReference>
<dbReference type="PANTHER" id="PTHR13943:SF36">
    <property type="entry name" value="PHOSPHOLIPASE A AND ACYLTRANSFERASE 4"/>
    <property type="match status" value="1"/>
</dbReference>
<dbReference type="OMA" id="VPECRQV"/>
<evidence type="ECO:0000256" key="3">
    <source>
        <dbReference type="ARBA" id="ARBA00022801"/>
    </source>
</evidence>
<evidence type="ECO:0000313" key="8">
    <source>
        <dbReference type="Proteomes" id="UP000233220"/>
    </source>
</evidence>
<dbReference type="AlphaFoldDB" id="A0A2K6SVL6"/>
<dbReference type="GO" id="GO:0045618">
    <property type="term" value="P:positive regulation of keratinocyte differentiation"/>
    <property type="evidence" value="ECO:0007669"/>
    <property type="project" value="Ensembl"/>
</dbReference>
<dbReference type="PANTHER" id="PTHR13943">
    <property type="entry name" value="HRAS-LIKE SUPPRESSOR - RELATED"/>
    <property type="match status" value="1"/>
</dbReference>
<dbReference type="GO" id="GO:0016020">
    <property type="term" value="C:membrane"/>
    <property type="evidence" value="ECO:0007669"/>
    <property type="project" value="Ensembl"/>
</dbReference>
<proteinExistence type="inferred from homology"/>
<protein>
    <submittedName>
        <fullName evidence="7">Phospholipase A and acyltransferase 4</fullName>
    </submittedName>
</protein>
<feature type="transmembrane region" description="Helical" evidence="5">
    <location>
        <begin position="134"/>
        <end position="152"/>
    </location>
</feature>
<name>A0A2K6SVL6_SAIBB</name>
<dbReference type="STRING" id="39432.ENSSBOP00000011425"/>
<keyword evidence="5" id="KW-1133">Transmembrane helix</keyword>
<organism evidence="7 8">
    <name type="scientific">Saimiri boliviensis boliviensis</name>
    <name type="common">Bolivian squirrel monkey</name>
    <dbReference type="NCBI Taxonomy" id="39432"/>
    <lineage>
        <taxon>Eukaryota</taxon>
        <taxon>Metazoa</taxon>
        <taxon>Chordata</taxon>
        <taxon>Craniata</taxon>
        <taxon>Vertebrata</taxon>
        <taxon>Euteleostomi</taxon>
        <taxon>Mammalia</taxon>
        <taxon>Eutheria</taxon>
        <taxon>Euarchontoglires</taxon>
        <taxon>Primates</taxon>
        <taxon>Haplorrhini</taxon>
        <taxon>Platyrrhini</taxon>
        <taxon>Cebidae</taxon>
        <taxon>Saimiriinae</taxon>
        <taxon>Saimiri</taxon>
    </lineage>
</organism>
<evidence type="ECO:0000256" key="5">
    <source>
        <dbReference type="SAM" id="Phobius"/>
    </source>
</evidence>
<dbReference type="PROSITE" id="PS51934">
    <property type="entry name" value="LRAT"/>
    <property type="match status" value="1"/>
</dbReference>
<dbReference type="KEGG" id="sbq:101044976"/>
<dbReference type="GO" id="GO:0005737">
    <property type="term" value="C:cytoplasm"/>
    <property type="evidence" value="ECO:0007669"/>
    <property type="project" value="TreeGrafter"/>
</dbReference>
<evidence type="ECO:0000256" key="4">
    <source>
        <dbReference type="ARBA" id="ARBA00023098"/>
    </source>
</evidence>
<evidence type="ECO:0000259" key="6">
    <source>
        <dbReference type="PROSITE" id="PS51934"/>
    </source>
</evidence>
<dbReference type="InterPro" id="IPR007053">
    <property type="entry name" value="LRAT_dom"/>
</dbReference>
<sequence>MASPHQEPKPGDLIEISRFGYEHWALYVGHGYVIHLASPNEYSGSGSSLSVLDSRAIVKRERLKDVVEGCNYQVNNSLDREYKPRPIQEIISSAEGMVGQKMKYSVMNRNCEHFVTNLRYGKSRCKQVEKTADGVAAMILGFLAFLGSFFLMERYRNQ</sequence>
<dbReference type="CTD" id="5920"/>